<dbReference type="OrthoDB" id="7565578at2"/>
<accession>A0A2K2FZY4</accession>
<comment type="caution">
    <text evidence="1">The sequence shown here is derived from an EMBL/GenBank/DDBJ whole genome shotgun (WGS) entry which is preliminary data.</text>
</comment>
<evidence type="ECO:0008006" key="3">
    <source>
        <dbReference type="Google" id="ProtNLM"/>
    </source>
</evidence>
<dbReference type="SUPFAM" id="SSF56935">
    <property type="entry name" value="Porins"/>
    <property type="match status" value="1"/>
</dbReference>
<gene>
    <name evidence="1" type="ORF">A8V01_20820</name>
</gene>
<proteinExistence type="predicted"/>
<name>A0A2K2FZY4_9SPHN</name>
<evidence type="ECO:0000313" key="2">
    <source>
        <dbReference type="Proteomes" id="UP000236327"/>
    </source>
</evidence>
<keyword evidence="2" id="KW-1185">Reference proteome</keyword>
<dbReference type="EMBL" id="LYMM01000037">
    <property type="protein sequence ID" value="PNU04350.1"/>
    <property type="molecule type" value="Genomic_DNA"/>
</dbReference>
<protein>
    <recommendedName>
        <fullName evidence="3">Gellan polysaccharide biosynthesis protein GelF</fullName>
    </recommendedName>
</protein>
<reference evidence="1 2" key="1">
    <citation type="submission" date="2016-05" db="EMBL/GenBank/DDBJ databases">
        <title>Complete genome sequence of Novosphingobium guangzhouense SA925(T).</title>
        <authorList>
            <person name="Sha S."/>
        </authorList>
    </citation>
    <scope>NUCLEOTIDE SEQUENCE [LARGE SCALE GENOMIC DNA]</scope>
    <source>
        <strain evidence="1 2">SA925</strain>
    </source>
</reference>
<dbReference type="AlphaFoldDB" id="A0A2K2FZY4"/>
<organism evidence="1 2">
    <name type="scientific">Novosphingobium guangzhouense</name>
    <dbReference type="NCBI Taxonomy" id="1850347"/>
    <lineage>
        <taxon>Bacteria</taxon>
        <taxon>Pseudomonadati</taxon>
        <taxon>Pseudomonadota</taxon>
        <taxon>Alphaproteobacteria</taxon>
        <taxon>Sphingomonadales</taxon>
        <taxon>Sphingomonadaceae</taxon>
        <taxon>Novosphingobium</taxon>
    </lineage>
</organism>
<sequence>MFLLATVPTTLALVPASPAAQEQPPRIEFDMTVLSGRNPFLTTDDRAMTSAAEVSARGEAALPVDARTTIDLDGKLAYRRYSRRYGSFVTGHARGALDYRGSERIALRTEASFERQLPLEGSNSTIDAAIDPISLQDRIELKQDIRWRPDPYLTITGEAAWSRLAPRGSMLLIRTDATSFGLSVERRISPSSWVGLSGMATFSKSANRSEADSGIVMLKMGTRLARNLSTQVEAGLSRIERREPARPNDNGPAQLTATMSLCYDPRRLRMCLSGRISPSVTSFGGIQREKVLTATFDFQTGERGMLRASGEYRSVPSPIFGSDAKITRLSTTYEHRLDSRFRLHVGADYDRRTGMSSQTQSSWTIRAGVTIRIPSR</sequence>
<dbReference type="Proteomes" id="UP000236327">
    <property type="component" value="Unassembled WGS sequence"/>
</dbReference>
<evidence type="ECO:0000313" key="1">
    <source>
        <dbReference type="EMBL" id="PNU04350.1"/>
    </source>
</evidence>